<feature type="transmembrane region" description="Helical" evidence="2">
    <location>
        <begin position="69"/>
        <end position="85"/>
    </location>
</feature>
<evidence type="ECO:0000256" key="1">
    <source>
        <dbReference type="RuleBase" id="RU369079"/>
    </source>
</evidence>
<sequence length="868" mass="94684">MEVNTSKEALKEAQKIARQSDQGARSPVGLTGRLILAVTLCWSLFQLWYASPLPFIFKAGIFNDTQARAIHLSFAVFLAFMAFPARRKSYRNHIPFYDWIMALLASFSSAYLYLFSSELAYRSGAPTTMDLLIAASGIILLLEATRRALGPPLMVVALVFITYAFAGPYMPDVIAHKGASFNKAMSHFWITTEGVFGVALGVSTNFVFMFVLFGALLERAGAGNYFIQVAFSLLGHMRGGPAKAAVVSSGLSGVVSGSSIANVVTTGTFTIPLMKRVGFPSHKAGAIEVAASTNGQLTPPIMGAAAFLMVEYVGISYLEVIKAALLPAIISYIALFYIVHLEAVKAGMEGLPRRHTRSKLQALLSFTGTFAGLCIMGAAVYYSIGWTRSYMGDYALYIIGSALLLGYVGLVKLASLQPDLPEDTEATLSHTPEPGPTLKRGLYYLLPIVVLLWCLTVERFSPGLSAFWSTSVMIVITLTHKPLLSFFRNEFRNEFRKESDTNVIKQGWFDTINGLLSGARNMIGIGVATATAGIVVGAVTLTGIGLVMTEFVEWISGGNIILMLVFTALICLVLGMGLPTTANYIVVSTLMTPVIVTLGAQSGLIVPLIAVHLFVFYFGILADDTPPVGLAAFAASAIAQSDPIRTGIQGFTYDIRTAVLPFMFIFNTELLLIGVDSWLELFLVVSSALVAMLVFATATQGYWLTKTRWYETISLLLIAFTLFRPGFWWDQIYDPYETFEGEQIIAGLEKAPLNNEIRLWVSGENLDGRMVSKLSILPTGSETGAEQQLSFMGLQTYQSDGKLKVDMVNFDSPAEAAGIDFDWSLNRLEIPVERPPRELIWIPALLLLGLIFLRQRRRSQIAEPVAVS</sequence>
<feature type="transmembrane region" description="Helical" evidence="2">
    <location>
        <begin position="362"/>
        <end position="382"/>
    </location>
</feature>
<keyword evidence="2" id="KW-1133">Transmembrane helix</keyword>
<reference evidence="4" key="1">
    <citation type="submission" date="2022-10" db="EMBL/GenBank/DDBJ databases">
        <title>Completed Genome Sequence of two octocoral isolated bacterium, Endozoicomonas euniceicola EF212T and Endozoicomonas gorgoniicola PS125T.</title>
        <authorList>
            <person name="Chiou Y.-J."/>
            <person name="Chen Y.-H."/>
        </authorList>
    </citation>
    <scope>NUCLEOTIDE SEQUENCE</scope>
    <source>
        <strain evidence="4">EF212</strain>
    </source>
</reference>
<name>A0ABY6GUQ2_9GAMM</name>
<feature type="transmembrane region" description="Helical" evidence="2">
    <location>
        <begin position="678"/>
        <end position="697"/>
    </location>
</feature>
<dbReference type="Pfam" id="PF11874">
    <property type="entry name" value="DUF3394"/>
    <property type="match status" value="1"/>
</dbReference>
<evidence type="ECO:0000256" key="2">
    <source>
        <dbReference type="SAM" id="Phobius"/>
    </source>
</evidence>
<gene>
    <name evidence="4" type="ORF">NX720_00815</name>
</gene>
<dbReference type="EMBL" id="CP103300">
    <property type="protein sequence ID" value="UYM16510.1"/>
    <property type="molecule type" value="Genomic_DNA"/>
</dbReference>
<feature type="transmembrane region" description="Helical" evidence="2">
    <location>
        <begin position="709"/>
        <end position="729"/>
    </location>
</feature>
<dbReference type="PANTHER" id="PTHR43849:SF2">
    <property type="entry name" value="BLL3936 PROTEIN"/>
    <property type="match status" value="1"/>
</dbReference>
<evidence type="ECO:0000259" key="3">
    <source>
        <dbReference type="Pfam" id="PF06808"/>
    </source>
</evidence>
<feature type="transmembrane region" description="Helical" evidence="2">
    <location>
        <begin position="324"/>
        <end position="341"/>
    </location>
</feature>
<keyword evidence="2" id="KW-0472">Membrane</keyword>
<feature type="transmembrane region" description="Helical" evidence="2">
    <location>
        <begin position="149"/>
        <end position="166"/>
    </location>
</feature>
<dbReference type="RefSeq" id="WP_262598804.1">
    <property type="nucleotide sequence ID" value="NZ_CP103300.1"/>
</dbReference>
<evidence type="ECO:0000313" key="5">
    <source>
        <dbReference type="Proteomes" id="UP001163255"/>
    </source>
</evidence>
<feature type="transmembrane region" description="Helical" evidence="2">
    <location>
        <begin position="97"/>
        <end position="114"/>
    </location>
</feature>
<feature type="transmembrane region" description="Helical" evidence="2">
    <location>
        <begin position="120"/>
        <end position="142"/>
    </location>
</feature>
<feature type="transmembrane region" description="Helical" evidence="2">
    <location>
        <begin position="394"/>
        <end position="414"/>
    </location>
</feature>
<feature type="transmembrane region" description="Helical" evidence="2">
    <location>
        <begin position="195"/>
        <end position="217"/>
    </location>
</feature>
<dbReference type="Pfam" id="PF06808">
    <property type="entry name" value="DctM"/>
    <property type="match status" value="1"/>
</dbReference>
<keyword evidence="2" id="KW-0812">Transmembrane</keyword>
<evidence type="ECO:0000313" key="4">
    <source>
        <dbReference type="EMBL" id="UYM16510.1"/>
    </source>
</evidence>
<protein>
    <submittedName>
        <fullName evidence="4">TRAP transporter permease</fullName>
    </submittedName>
</protein>
<feature type="transmembrane region" description="Helical" evidence="2">
    <location>
        <begin position="594"/>
        <end position="620"/>
    </location>
</feature>
<dbReference type="InterPro" id="IPR010656">
    <property type="entry name" value="DctM"/>
</dbReference>
<keyword evidence="1" id="KW-1003">Cell membrane</keyword>
<dbReference type="Proteomes" id="UP001163255">
    <property type="component" value="Chromosome"/>
</dbReference>
<feature type="transmembrane region" description="Helical" evidence="2">
    <location>
        <begin position="28"/>
        <end position="49"/>
    </location>
</feature>
<feature type="domain" description="TRAP C4-dicarboxylate transport system permease DctM subunit" evidence="3">
    <location>
        <begin position="138"/>
        <end position="676"/>
    </location>
</feature>
<keyword evidence="1" id="KW-0997">Cell inner membrane</keyword>
<comment type="subcellular location">
    <subcellularLocation>
        <location evidence="1">Cell inner membrane</location>
        <topology evidence="1">Multi-pass membrane protein</topology>
    </subcellularLocation>
</comment>
<dbReference type="NCBIfam" id="TIGR02123">
    <property type="entry name" value="TRAP_fused"/>
    <property type="match status" value="1"/>
</dbReference>
<proteinExistence type="predicted"/>
<feature type="transmembrane region" description="Helical" evidence="2">
    <location>
        <begin position="442"/>
        <end position="460"/>
    </location>
</feature>
<accession>A0ABY6GUQ2</accession>
<feature type="transmembrane region" description="Helical" evidence="2">
    <location>
        <begin position="560"/>
        <end position="587"/>
    </location>
</feature>
<feature type="transmembrane region" description="Helical" evidence="2">
    <location>
        <begin position="523"/>
        <end position="548"/>
    </location>
</feature>
<dbReference type="InterPro" id="IPR021814">
    <property type="entry name" value="DUF3394"/>
</dbReference>
<keyword evidence="5" id="KW-1185">Reference proteome</keyword>
<comment type="function">
    <text evidence="1">Part of the tripartite ATP-independent periplasmic (TRAP) transport system.</text>
</comment>
<dbReference type="InterPro" id="IPR011853">
    <property type="entry name" value="TRAP_DctM-Dct_fused"/>
</dbReference>
<dbReference type="PANTHER" id="PTHR43849">
    <property type="entry name" value="BLL3936 PROTEIN"/>
    <property type="match status" value="1"/>
</dbReference>
<feature type="transmembrane region" description="Helical" evidence="2">
    <location>
        <begin position="466"/>
        <end position="487"/>
    </location>
</feature>
<keyword evidence="1" id="KW-0813">Transport</keyword>
<organism evidence="4 5">
    <name type="scientific">Endozoicomonas euniceicola</name>
    <dbReference type="NCBI Taxonomy" id="1234143"/>
    <lineage>
        <taxon>Bacteria</taxon>
        <taxon>Pseudomonadati</taxon>
        <taxon>Pseudomonadota</taxon>
        <taxon>Gammaproteobacteria</taxon>
        <taxon>Oceanospirillales</taxon>
        <taxon>Endozoicomonadaceae</taxon>
        <taxon>Endozoicomonas</taxon>
    </lineage>
</organism>